<keyword evidence="2" id="KW-1133">Transmembrane helix</keyword>
<dbReference type="AlphaFoldDB" id="A0A1H7YQD6"/>
<protein>
    <recommendedName>
        <fullName evidence="5">DUF916 domain-containing protein</fullName>
    </recommendedName>
</protein>
<organism evidence="3 4">
    <name type="scientific">Streptacidiphilus jiangxiensis</name>
    <dbReference type="NCBI Taxonomy" id="235985"/>
    <lineage>
        <taxon>Bacteria</taxon>
        <taxon>Bacillati</taxon>
        <taxon>Actinomycetota</taxon>
        <taxon>Actinomycetes</taxon>
        <taxon>Kitasatosporales</taxon>
        <taxon>Streptomycetaceae</taxon>
        <taxon>Streptacidiphilus</taxon>
    </lineage>
</organism>
<evidence type="ECO:0000313" key="4">
    <source>
        <dbReference type="Proteomes" id="UP000183015"/>
    </source>
</evidence>
<dbReference type="STRING" id="235985.SAMN05414137_1307"/>
<accession>A0A1H7YQD6</accession>
<gene>
    <name evidence="3" type="ORF">SAMN05414137_1307</name>
</gene>
<keyword evidence="2" id="KW-0812">Transmembrane</keyword>
<evidence type="ECO:0000256" key="1">
    <source>
        <dbReference type="SAM" id="MobiDB-lite"/>
    </source>
</evidence>
<feature type="transmembrane region" description="Helical" evidence="2">
    <location>
        <begin position="33"/>
        <end position="52"/>
    </location>
</feature>
<evidence type="ECO:0000256" key="2">
    <source>
        <dbReference type="SAM" id="Phobius"/>
    </source>
</evidence>
<name>A0A1H7YQD6_STRJI</name>
<keyword evidence="4" id="KW-1185">Reference proteome</keyword>
<dbReference type="Proteomes" id="UP000183015">
    <property type="component" value="Unassembled WGS sequence"/>
</dbReference>
<evidence type="ECO:0008006" key="5">
    <source>
        <dbReference type="Google" id="ProtNLM"/>
    </source>
</evidence>
<proteinExistence type="predicted"/>
<evidence type="ECO:0000313" key="3">
    <source>
        <dbReference type="EMBL" id="SEM48064.1"/>
    </source>
</evidence>
<reference evidence="4" key="1">
    <citation type="submission" date="2016-10" db="EMBL/GenBank/DDBJ databases">
        <authorList>
            <person name="Varghese N."/>
        </authorList>
    </citation>
    <scope>NUCLEOTIDE SEQUENCE [LARGE SCALE GENOMIC DNA]</scope>
    <source>
        <strain evidence="4">DSM 45096 / BCRC 16803 / CGMCC 4.1857 / CIP 109030 / JCM 12277 / KCTC 19219 / NBRC 100920 / 33214</strain>
    </source>
</reference>
<keyword evidence="2" id="KW-0472">Membrane</keyword>
<dbReference type="EMBL" id="FOAZ01000030">
    <property type="protein sequence ID" value="SEM48064.1"/>
    <property type="molecule type" value="Genomic_DNA"/>
</dbReference>
<dbReference type="eggNOG" id="COG1470">
    <property type="taxonomic scope" value="Bacteria"/>
</dbReference>
<feature type="region of interest" description="Disordered" evidence="1">
    <location>
        <begin position="1"/>
        <end position="23"/>
    </location>
</feature>
<feature type="transmembrane region" description="Helical" evidence="2">
    <location>
        <begin position="323"/>
        <end position="345"/>
    </location>
</feature>
<sequence>MRDRCTAPQGRGELRDKPPGVVSPRTRRAIRPGWFLAQFLAPLMVLLAVGLATPAHAADNGTWAVFPTPPAGTATPGPGDRQYFYLESAPGRVLSDRVSVVNLTTKPKSFTLYAADAYNTPRDGGFALRTVGQRMTGVGAWTKLNATSLTVPPRTRADIPFSIAIPTTAEPGDHPGAIVAVETDVEATTQQGGLAVGVKRAVGARIYLHVTGQSVPALSVDAVSVERSAPLVPGLGASRGTLHYTLTNHGNVTLHPTVEVSETGWFGSVYHRPPTSTGVELLPGQSVQLTLALPAPPQFDDVSVTVKAADGATAGQGQTEYLAVPWLVVVVVVLALAGLGVWLWLRAKRRRVHRGGRKRSREPAGAAA</sequence>